<dbReference type="HAMAP" id="MF_00639">
    <property type="entry name" value="MurD"/>
    <property type="match status" value="1"/>
</dbReference>
<evidence type="ECO:0000256" key="1">
    <source>
        <dbReference type="ARBA" id="ARBA00004496"/>
    </source>
</evidence>
<dbReference type="Proteomes" id="UP001418444">
    <property type="component" value="Unassembled WGS sequence"/>
</dbReference>
<dbReference type="EMBL" id="BAAAZW010000007">
    <property type="protein sequence ID" value="GAA3963993.1"/>
    <property type="molecule type" value="Genomic_DNA"/>
</dbReference>
<dbReference type="InterPro" id="IPR036615">
    <property type="entry name" value="Mur_ligase_C_dom_sf"/>
</dbReference>
<evidence type="ECO:0000256" key="7">
    <source>
        <dbReference type="HAMAP-Rule" id="MF_00639"/>
    </source>
</evidence>
<dbReference type="RefSeq" id="WP_344784321.1">
    <property type="nucleotide sequence ID" value="NZ_BAAAZW010000007.1"/>
</dbReference>
<protein>
    <recommendedName>
        <fullName evidence="7">UDP-N-acetylmuramoylalanine--D-glutamate ligase</fullName>
        <ecNumber evidence="7">6.3.2.9</ecNumber>
    </recommendedName>
    <alternativeName>
        <fullName evidence="7">D-glutamic acid-adding enzyme</fullName>
    </alternativeName>
    <alternativeName>
        <fullName evidence="7">UDP-N-acetylmuramoyl-L-alanyl-D-glutamate synthetase</fullName>
    </alternativeName>
</protein>
<organism evidence="9 10">
    <name type="scientific">Gordonia caeni</name>
    <dbReference type="NCBI Taxonomy" id="1007097"/>
    <lineage>
        <taxon>Bacteria</taxon>
        <taxon>Bacillati</taxon>
        <taxon>Actinomycetota</taxon>
        <taxon>Actinomycetes</taxon>
        <taxon>Mycobacteriales</taxon>
        <taxon>Gordoniaceae</taxon>
        <taxon>Gordonia</taxon>
    </lineage>
</organism>
<name>A0ABP7PDX6_9ACTN</name>
<evidence type="ECO:0000256" key="3">
    <source>
        <dbReference type="ARBA" id="ARBA00022490"/>
    </source>
</evidence>
<sequence length="513" mass="52098">MSLSIEPLEPAGARVLVAGAGTTGASAVTVLQRLGAKTVLVDRRFSGDESAEQRAPEGFLTGPAPFAGVDLVVTSPGFPPDNDFLVAARTAGVPVWGDVELAWRLDRAGLTGPPRTWLVITGTNGKTTTTAMCEAILQAAGLPGLACGNIGLTVLDALCAEPRAEVLAVELSSFQLHWAPSVRPRAGVVLNVAADHLDWHGSFAAYRDAKAQVLRGDVAIVGLDDEEAAAIGVSAPTRRVGFTLAEPGPGQLGVQGTLTDGVLVDAAFDDDGGTRPISRVPQELVAAARISPAGPSGISDALAAAALTRAIGVSADAVGRGLSGFSPAAHRGQTVARLGGVAFVDDSKATNPHAARAAIDGHRRTVLIAGGLLKGAPVDDLVIHAADRLAGVVAIGRDREVIVEAIARHAPQVPVVTVFTGDTGAVTVQRIAAGRVSRVPDQPAGRRPELSDADAVMAQAVLEAWSLAQAAPDTESVLLAPAAASLDMFASYGARGDSFADAAGALVDAVAES</sequence>
<keyword evidence="5 7" id="KW-0547">Nucleotide-binding</keyword>
<proteinExistence type="inferred from homology"/>
<keyword evidence="4 7" id="KW-0436">Ligase</keyword>
<dbReference type="Gene3D" id="3.40.50.720">
    <property type="entry name" value="NAD(P)-binding Rossmann-like Domain"/>
    <property type="match status" value="1"/>
</dbReference>
<dbReference type="SUPFAM" id="SSF53623">
    <property type="entry name" value="MurD-like peptide ligases, catalytic domain"/>
    <property type="match status" value="1"/>
</dbReference>
<keyword evidence="7" id="KW-0573">Peptidoglycan synthesis</keyword>
<dbReference type="PANTHER" id="PTHR43692">
    <property type="entry name" value="UDP-N-ACETYLMURAMOYLALANINE--D-GLUTAMATE LIGASE"/>
    <property type="match status" value="1"/>
</dbReference>
<dbReference type="GO" id="GO:0016874">
    <property type="term" value="F:ligase activity"/>
    <property type="evidence" value="ECO:0007669"/>
    <property type="project" value="UniProtKB-KW"/>
</dbReference>
<accession>A0ABP7PDX6</accession>
<dbReference type="Gene3D" id="3.40.1190.10">
    <property type="entry name" value="Mur-like, catalytic domain"/>
    <property type="match status" value="1"/>
</dbReference>
<dbReference type="SUPFAM" id="SSF51984">
    <property type="entry name" value="MurCD N-terminal domain"/>
    <property type="match status" value="1"/>
</dbReference>
<dbReference type="Pfam" id="PF08245">
    <property type="entry name" value="Mur_ligase_M"/>
    <property type="match status" value="1"/>
</dbReference>
<evidence type="ECO:0000256" key="5">
    <source>
        <dbReference type="ARBA" id="ARBA00022741"/>
    </source>
</evidence>
<dbReference type="InterPro" id="IPR005762">
    <property type="entry name" value="MurD"/>
</dbReference>
<dbReference type="PANTHER" id="PTHR43692:SF1">
    <property type="entry name" value="UDP-N-ACETYLMURAMOYLALANINE--D-GLUTAMATE LIGASE"/>
    <property type="match status" value="1"/>
</dbReference>
<dbReference type="Gene3D" id="3.90.190.20">
    <property type="entry name" value="Mur ligase, C-terminal domain"/>
    <property type="match status" value="1"/>
</dbReference>
<evidence type="ECO:0000313" key="10">
    <source>
        <dbReference type="Proteomes" id="UP001418444"/>
    </source>
</evidence>
<keyword evidence="3 7" id="KW-0963">Cytoplasm</keyword>
<comment type="subcellular location">
    <subcellularLocation>
        <location evidence="1 7">Cytoplasm</location>
    </subcellularLocation>
</comment>
<reference evidence="10" key="1">
    <citation type="journal article" date="2019" name="Int. J. Syst. Evol. Microbiol.">
        <title>The Global Catalogue of Microorganisms (GCM) 10K type strain sequencing project: providing services to taxonomists for standard genome sequencing and annotation.</title>
        <authorList>
            <consortium name="The Broad Institute Genomics Platform"/>
            <consortium name="The Broad Institute Genome Sequencing Center for Infectious Disease"/>
            <person name="Wu L."/>
            <person name="Ma J."/>
        </authorList>
    </citation>
    <scope>NUCLEOTIDE SEQUENCE [LARGE SCALE GENOMIC DNA]</scope>
    <source>
        <strain evidence="10">JCM 16923</strain>
    </source>
</reference>
<keyword evidence="7" id="KW-0131">Cell cycle</keyword>
<keyword evidence="7" id="KW-0132">Cell division</keyword>
<comment type="caution">
    <text evidence="9">The sequence shown here is derived from an EMBL/GenBank/DDBJ whole genome shotgun (WGS) entry which is preliminary data.</text>
</comment>
<keyword evidence="10" id="KW-1185">Reference proteome</keyword>
<keyword evidence="6 7" id="KW-0067">ATP-binding</keyword>
<comment type="similarity">
    <text evidence="7">Belongs to the MurCDEF family.</text>
</comment>
<gene>
    <name evidence="7 9" type="primary">murD</name>
    <name evidence="9" type="ORF">GCM10022231_25520</name>
</gene>
<keyword evidence="7" id="KW-0961">Cell wall biogenesis/degradation</keyword>
<comment type="function">
    <text evidence="7">Cell wall formation. Catalyzes the addition of glutamate to the nucleotide precursor UDP-N-acetylmuramoyl-L-alanine (UMA).</text>
</comment>
<comment type="pathway">
    <text evidence="2 7">Cell wall biogenesis; peptidoglycan biosynthesis.</text>
</comment>
<keyword evidence="7" id="KW-0133">Cell shape</keyword>
<dbReference type="Pfam" id="PF21799">
    <property type="entry name" value="MurD-like_N"/>
    <property type="match status" value="1"/>
</dbReference>
<dbReference type="InterPro" id="IPR036565">
    <property type="entry name" value="Mur-like_cat_sf"/>
</dbReference>
<evidence type="ECO:0000313" key="9">
    <source>
        <dbReference type="EMBL" id="GAA3963993.1"/>
    </source>
</evidence>
<evidence type="ECO:0000256" key="6">
    <source>
        <dbReference type="ARBA" id="ARBA00022840"/>
    </source>
</evidence>
<comment type="catalytic activity">
    <reaction evidence="7">
        <text>UDP-N-acetyl-alpha-D-muramoyl-L-alanine + D-glutamate + ATP = UDP-N-acetyl-alpha-D-muramoyl-L-alanyl-D-glutamate + ADP + phosphate + H(+)</text>
        <dbReference type="Rhea" id="RHEA:16429"/>
        <dbReference type="ChEBI" id="CHEBI:15378"/>
        <dbReference type="ChEBI" id="CHEBI:29986"/>
        <dbReference type="ChEBI" id="CHEBI:30616"/>
        <dbReference type="ChEBI" id="CHEBI:43474"/>
        <dbReference type="ChEBI" id="CHEBI:83898"/>
        <dbReference type="ChEBI" id="CHEBI:83900"/>
        <dbReference type="ChEBI" id="CHEBI:456216"/>
        <dbReference type="EC" id="6.3.2.9"/>
    </reaction>
</comment>
<dbReference type="SUPFAM" id="SSF53244">
    <property type="entry name" value="MurD-like peptide ligases, peptide-binding domain"/>
    <property type="match status" value="1"/>
</dbReference>
<dbReference type="NCBIfam" id="TIGR01087">
    <property type="entry name" value="murD"/>
    <property type="match status" value="1"/>
</dbReference>
<evidence type="ECO:0000259" key="8">
    <source>
        <dbReference type="Pfam" id="PF08245"/>
    </source>
</evidence>
<evidence type="ECO:0000256" key="4">
    <source>
        <dbReference type="ARBA" id="ARBA00022598"/>
    </source>
</evidence>
<feature type="binding site" evidence="7">
    <location>
        <begin position="122"/>
        <end position="128"/>
    </location>
    <ligand>
        <name>ATP</name>
        <dbReference type="ChEBI" id="CHEBI:30616"/>
    </ligand>
</feature>
<dbReference type="EC" id="6.3.2.9" evidence="7"/>
<feature type="domain" description="Mur ligase central" evidence="8">
    <location>
        <begin position="120"/>
        <end position="229"/>
    </location>
</feature>
<evidence type="ECO:0000256" key="2">
    <source>
        <dbReference type="ARBA" id="ARBA00004752"/>
    </source>
</evidence>
<dbReference type="InterPro" id="IPR013221">
    <property type="entry name" value="Mur_ligase_cen"/>
</dbReference>